<name>A0A8J7BZE7_9CYAN</name>
<reference evidence="12" key="1">
    <citation type="submission" date="2020-09" db="EMBL/GenBank/DDBJ databases">
        <title>Iningainema tapete sp. nov. (Scytonemataceae, Cyanobacteria) from greenhouses in central Florida (USA) produces two types of nodularin with biosynthetic potential for microcystin-LR and anabaenopeptins.</title>
        <authorList>
            <person name="Berthold D.E."/>
            <person name="Lefler F.W."/>
            <person name="Huang I.-S."/>
            <person name="Abdulla H."/>
            <person name="Zimba P.V."/>
            <person name="Laughinghouse H.D. IV."/>
        </authorList>
    </citation>
    <scope>NUCLEOTIDE SEQUENCE</scope>
    <source>
        <strain evidence="12">BLCCT55</strain>
    </source>
</reference>
<dbReference type="InterPro" id="IPR058982">
    <property type="entry name" value="Beta-barrel_AprE"/>
</dbReference>
<dbReference type="InterPro" id="IPR050739">
    <property type="entry name" value="MFP"/>
</dbReference>
<keyword evidence="6" id="KW-0175">Coiled coil</keyword>
<evidence type="ECO:0000256" key="8">
    <source>
        <dbReference type="SAM" id="Phobius"/>
    </source>
</evidence>
<evidence type="ECO:0000256" key="4">
    <source>
        <dbReference type="ARBA" id="ARBA00022989"/>
    </source>
</evidence>
<feature type="transmembrane region" description="Helical" evidence="8">
    <location>
        <begin position="61"/>
        <end position="79"/>
    </location>
</feature>
<protein>
    <submittedName>
        <fullName evidence="12">HlyD family efflux transporter periplasmic adaptor subunit</fullName>
    </submittedName>
</protein>
<dbReference type="AlphaFoldDB" id="A0A8J7BZE7"/>
<evidence type="ECO:0000256" key="7">
    <source>
        <dbReference type="SAM" id="MobiDB-lite"/>
    </source>
</evidence>
<gene>
    <name evidence="12" type="ORF">ICL16_27560</name>
</gene>
<feature type="domain" description="AprE-like long alpha-helical hairpin" evidence="10">
    <location>
        <begin position="201"/>
        <end position="343"/>
    </location>
</feature>
<evidence type="ECO:0000313" key="12">
    <source>
        <dbReference type="EMBL" id="MBD2775713.1"/>
    </source>
</evidence>
<keyword evidence="13" id="KW-1185">Reference proteome</keyword>
<evidence type="ECO:0000256" key="1">
    <source>
        <dbReference type="ARBA" id="ARBA00004167"/>
    </source>
</evidence>
<proteinExistence type="inferred from homology"/>
<dbReference type="Gene3D" id="2.40.30.170">
    <property type="match status" value="1"/>
</dbReference>
<dbReference type="RefSeq" id="WP_190834495.1">
    <property type="nucleotide sequence ID" value="NZ_CAWPPI010000084.1"/>
</dbReference>
<dbReference type="Pfam" id="PF25994">
    <property type="entry name" value="HH_AprE"/>
    <property type="match status" value="1"/>
</dbReference>
<sequence>MNTNNGNGTNGNGNGSIPKLAQSTNATLETILPKPPSTKPRYVAKFDQPVILQQPRKWSRAILWSLLLVTSGTVVWASIAKIEEAVSATGKLEASGATKDVQAPVGGVVKEIFVKDGQAVKEGQTLILLDNTTAKAQLDSLTKIRDSLVRENQFYQSQLRGTTVNIAPLPIKSEMVDLTKSRAALIAENQMYRAQLNGAISVNNLTLEQKERLRSNQVELDARVTAASSQIDQSKRQLQQTNIRLASTKDTLKMNQRILADLTPLMKDGGISRIQYIKQQEEVRNSRSEIDQLTQEKARLVATITEGQAKLQNTVAVSRKDWLTQIAENNKRIAEIDSQLTKAIVDNNKTIAETDSQMSQAKMNLKYQEIKAPANGTIFELKAHTPGFVATVREPILKVVPNDKLIAKVYITNKDIGFVKEGMTVDVRIDSFPFSEFGDIKGKLVSLGSDALPPDQIYPFYRFPAKVQLDAQQLKVNGRNIPLQSGMGVSTNVKIRERTVLSIFTDMFSSSIESLKNVR</sequence>
<keyword evidence="5 8" id="KW-0472">Membrane</keyword>
<dbReference type="InterPro" id="IPR058781">
    <property type="entry name" value="HH_AprE-like"/>
</dbReference>
<dbReference type="Gene3D" id="2.40.50.100">
    <property type="match status" value="1"/>
</dbReference>
<feature type="coiled-coil region" evidence="6">
    <location>
        <begin position="276"/>
        <end position="310"/>
    </location>
</feature>
<comment type="subcellular location">
    <subcellularLocation>
        <location evidence="1">Membrane</location>
        <topology evidence="1">Single-pass membrane protein</topology>
    </subcellularLocation>
</comment>
<dbReference type="Pfam" id="PF00364">
    <property type="entry name" value="Biotin_lipoyl"/>
    <property type="match status" value="1"/>
</dbReference>
<comment type="caution">
    <text evidence="12">The sequence shown here is derived from an EMBL/GenBank/DDBJ whole genome shotgun (WGS) entry which is preliminary data.</text>
</comment>
<dbReference type="InterPro" id="IPR011053">
    <property type="entry name" value="Single_hybrid_motif"/>
</dbReference>
<dbReference type="Proteomes" id="UP000629098">
    <property type="component" value="Unassembled WGS sequence"/>
</dbReference>
<dbReference type="PANTHER" id="PTHR30386:SF26">
    <property type="entry name" value="TRANSPORT PROTEIN COMB"/>
    <property type="match status" value="1"/>
</dbReference>
<feature type="domain" description="AprE-like beta-barrel" evidence="11">
    <location>
        <begin position="405"/>
        <end position="495"/>
    </location>
</feature>
<dbReference type="InterPro" id="IPR000089">
    <property type="entry name" value="Biotin_lipoyl"/>
</dbReference>
<accession>A0A8J7BZE7</accession>
<keyword evidence="4 8" id="KW-1133">Transmembrane helix</keyword>
<organism evidence="12 13">
    <name type="scientific">Iningainema tapete BLCC-T55</name>
    <dbReference type="NCBI Taxonomy" id="2748662"/>
    <lineage>
        <taxon>Bacteria</taxon>
        <taxon>Bacillati</taxon>
        <taxon>Cyanobacteriota</taxon>
        <taxon>Cyanophyceae</taxon>
        <taxon>Nostocales</taxon>
        <taxon>Scytonemataceae</taxon>
        <taxon>Iningainema tapete</taxon>
    </lineage>
</organism>
<keyword evidence="3 8" id="KW-0812">Transmembrane</keyword>
<evidence type="ECO:0000313" key="13">
    <source>
        <dbReference type="Proteomes" id="UP000629098"/>
    </source>
</evidence>
<evidence type="ECO:0000259" key="9">
    <source>
        <dbReference type="Pfam" id="PF00364"/>
    </source>
</evidence>
<evidence type="ECO:0000256" key="2">
    <source>
        <dbReference type="ARBA" id="ARBA00009477"/>
    </source>
</evidence>
<evidence type="ECO:0000259" key="10">
    <source>
        <dbReference type="Pfam" id="PF25994"/>
    </source>
</evidence>
<dbReference type="PRINTS" id="PR01490">
    <property type="entry name" value="RTXTOXIND"/>
</dbReference>
<dbReference type="EMBL" id="JACXAE010000084">
    <property type="protein sequence ID" value="MBD2775713.1"/>
    <property type="molecule type" value="Genomic_DNA"/>
</dbReference>
<dbReference type="SUPFAM" id="SSF51230">
    <property type="entry name" value="Single hybrid motif"/>
    <property type="match status" value="1"/>
</dbReference>
<evidence type="ECO:0000256" key="6">
    <source>
        <dbReference type="SAM" id="Coils"/>
    </source>
</evidence>
<evidence type="ECO:0000256" key="3">
    <source>
        <dbReference type="ARBA" id="ARBA00022692"/>
    </source>
</evidence>
<comment type="similarity">
    <text evidence="2">Belongs to the membrane fusion protein (MFP) (TC 8.A.1) family.</text>
</comment>
<dbReference type="Pfam" id="PF26002">
    <property type="entry name" value="Beta-barrel_AprE"/>
    <property type="match status" value="1"/>
</dbReference>
<feature type="domain" description="Lipoyl-binding" evidence="9">
    <location>
        <begin position="96"/>
        <end position="128"/>
    </location>
</feature>
<evidence type="ECO:0000259" key="11">
    <source>
        <dbReference type="Pfam" id="PF26002"/>
    </source>
</evidence>
<dbReference type="GO" id="GO:0016020">
    <property type="term" value="C:membrane"/>
    <property type="evidence" value="ECO:0007669"/>
    <property type="project" value="UniProtKB-SubCell"/>
</dbReference>
<evidence type="ECO:0000256" key="5">
    <source>
        <dbReference type="ARBA" id="ARBA00023136"/>
    </source>
</evidence>
<dbReference type="PANTHER" id="PTHR30386">
    <property type="entry name" value="MEMBRANE FUSION SUBUNIT OF EMRAB-TOLC MULTIDRUG EFFLUX PUMP"/>
    <property type="match status" value="1"/>
</dbReference>
<feature type="region of interest" description="Disordered" evidence="7">
    <location>
        <begin position="1"/>
        <end position="20"/>
    </location>
</feature>